<organism evidence="1 2">
    <name type="scientific">Setaria italica</name>
    <name type="common">Foxtail millet</name>
    <name type="synonym">Panicum italicum</name>
    <dbReference type="NCBI Taxonomy" id="4555"/>
    <lineage>
        <taxon>Eukaryota</taxon>
        <taxon>Viridiplantae</taxon>
        <taxon>Streptophyta</taxon>
        <taxon>Embryophyta</taxon>
        <taxon>Tracheophyta</taxon>
        <taxon>Spermatophyta</taxon>
        <taxon>Magnoliopsida</taxon>
        <taxon>Liliopsida</taxon>
        <taxon>Poales</taxon>
        <taxon>Poaceae</taxon>
        <taxon>PACMAD clade</taxon>
        <taxon>Panicoideae</taxon>
        <taxon>Panicodae</taxon>
        <taxon>Paniceae</taxon>
        <taxon>Cenchrinae</taxon>
        <taxon>Setaria</taxon>
    </lineage>
</organism>
<evidence type="ECO:0000313" key="1">
    <source>
        <dbReference type="EnsemblPlants" id="KQL26533"/>
    </source>
</evidence>
<dbReference type="AlphaFoldDB" id="K3ZYY7"/>
<dbReference type="EMBL" id="AGNK02001327">
    <property type="status" value="NOT_ANNOTATED_CDS"/>
    <property type="molecule type" value="Genomic_DNA"/>
</dbReference>
<name>K3ZYY7_SETIT</name>
<reference evidence="2" key="1">
    <citation type="journal article" date="2012" name="Nat. Biotechnol.">
        <title>Reference genome sequence of the model plant Setaria.</title>
        <authorList>
            <person name="Bennetzen J.L."/>
            <person name="Schmutz J."/>
            <person name="Wang H."/>
            <person name="Percifield R."/>
            <person name="Hawkins J."/>
            <person name="Pontaroli A.C."/>
            <person name="Estep M."/>
            <person name="Feng L."/>
            <person name="Vaughn J.N."/>
            <person name="Grimwood J."/>
            <person name="Jenkins J."/>
            <person name="Barry K."/>
            <person name="Lindquist E."/>
            <person name="Hellsten U."/>
            <person name="Deshpande S."/>
            <person name="Wang X."/>
            <person name="Wu X."/>
            <person name="Mitros T."/>
            <person name="Triplett J."/>
            <person name="Yang X."/>
            <person name="Ye C.Y."/>
            <person name="Mauro-Herrera M."/>
            <person name="Wang L."/>
            <person name="Li P."/>
            <person name="Sharma M."/>
            <person name="Sharma R."/>
            <person name="Ronald P.C."/>
            <person name="Panaud O."/>
            <person name="Kellogg E.A."/>
            <person name="Brutnell T.P."/>
            <person name="Doust A.N."/>
            <person name="Tuskan G.A."/>
            <person name="Rokhsar D."/>
            <person name="Devos K.M."/>
        </authorList>
    </citation>
    <scope>NUCLEOTIDE SEQUENCE [LARGE SCALE GENOMIC DNA]</scope>
    <source>
        <strain evidence="2">cv. Yugu1</strain>
    </source>
</reference>
<dbReference type="Proteomes" id="UP000004995">
    <property type="component" value="Unassembled WGS sequence"/>
</dbReference>
<sequence length="56" mass="6829">MQYLIHRTTAIYSRRNVCYSFCKKRETEIPHRKASKQIRGSFFIPENALRKKRIEK</sequence>
<protein>
    <submittedName>
        <fullName evidence="1">Uncharacterized protein</fullName>
    </submittedName>
</protein>
<dbReference type="InParanoid" id="K3ZYY7"/>
<accession>K3ZYY7</accession>
<dbReference type="EnsemblPlants" id="KQL26533">
    <property type="protein sequence ID" value="KQL26533"/>
    <property type="gene ID" value="SETIT_031819mg"/>
</dbReference>
<keyword evidence="2" id="KW-1185">Reference proteome</keyword>
<dbReference type="Gramene" id="KQL26533">
    <property type="protein sequence ID" value="KQL26533"/>
    <property type="gene ID" value="SETIT_031819mg"/>
</dbReference>
<dbReference type="HOGENOM" id="CLU_3017844_0_0_1"/>
<reference evidence="1" key="2">
    <citation type="submission" date="2018-08" db="UniProtKB">
        <authorList>
            <consortium name="EnsemblPlants"/>
        </authorList>
    </citation>
    <scope>IDENTIFICATION</scope>
    <source>
        <strain evidence="1">Yugu1</strain>
    </source>
</reference>
<proteinExistence type="predicted"/>
<evidence type="ECO:0000313" key="2">
    <source>
        <dbReference type="Proteomes" id="UP000004995"/>
    </source>
</evidence>